<organism evidence="1">
    <name type="scientific">mine drainage metagenome</name>
    <dbReference type="NCBI Taxonomy" id="410659"/>
    <lineage>
        <taxon>unclassified sequences</taxon>
        <taxon>metagenomes</taxon>
        <taxon>ecological metagenomes</taxon>
    </lineage>
</organism>
<dbReference type="EMBL" id="MLJW01000003">
    <property type="protein sequence ID" value="OIR18176.1"/>
    <property type="molecule type" value="Genomic_DNA"/>
</dbReference>
<accession>A0A1J5TPJ4</accession>
<gene>
    <name evidence="1" type="ORF">GALL_15030</name>
</gene>
<evidence type="ECO:0000313" key="1">
    <source>
        <dbReference type="EMBL" id="OIR18176.1"/>
    </source>
</evidence>
<dbReference type="AlphaFoldDB" id="A0A1J5TPJ4"/>
<proteinExistence type="predicted"/>
<name>A0A1J5TPJ4_9ZZZZ</name>
<reference evidence="1" key="1">
    <citation type="submission" date="2016-10" db="EMBL/GenBank/DDBJ databases">
        <title>Sequence of Gallionella enrichment culture.</title>
        <authorList>
            <person name="Poehlein A."/>
            <person name="Muehling M."/>
            <person name="Daniel R."/>
        </authorList>
    </citation>
    <scope>NUCLEOTIDE SEQUENCE</scope>
</reference>
<comment type="caution">
    <text evidence="1">The sequence shown here is derived from an EMBL/GenBank/DDBJ whole genome shotgun (WGS) entry which is preliminary data.</text>
</comment>
<sequence length="249" mass="27365">MERLPIRKLFLAAVAISNSAWAGPPFMTDDPEPVKYQTWEINYAIYKTWRQGSASANLPTVDINYGATPDVQLHVQPGYSYEGTTTGRHWGIDDTQVGVKYRFLNIEQGDSSFMAGIYPLLQMPTGNRGLGPNRGTSQSFIPLWLQRDSGKWTMYGGAGYWINPGVGYRNSVYVGGVVLYQVAPSLQLGVEIFHETPDAVDGQSTVGFNLGGTCSLTRDYNWLFAAGRGLVNAAATNQLSVYTALQVLY</sequence>
<protein>
    <submittedName>
        <fullName evidence="1">Uncharacterized protein</fullName>
    </submittedName>
</protein>